<reference evidence="12" key="1">
    <citation type="submission" date="2023-07" db="EMBL/GenBank/DDBJ databases">
        <title>Whole genome shotgun sequence of Streptomyces nojiriensis NBRC 13794.</title>
        <authorList>
            <person name="Komaki H."/>
            <person name="Tamura T."/>
        </authorList>
    </citation>
    <scope>NUCLEOTIDE SEQUENCE [LARGE SCALE GENOMIC DNA]</scope>
    <source>
        <strain evidence="12">NBRC 13794</strain>
    </source>
</reference>
<dbReference type="PANTHER" id="PTHR24421">
    <property type="entry name" value="NITRATE/NITRITE SENSOR PROTEIN NARX-RELATED"/>
    <property type="match status" value="1"/>
</dbReference>
<keyword evidence="8" id="KW-0902">Two-component regulatory system</keyword>
<dbReference type="RefSeq" id="WP_189737840.1">
    <property type="nucleotide sequence ID" value="NZ_BMRL01000006.1"/>
</dbReference>
<dbReference type="InterPro" id="IPR011712">
    <property type="entry name" value="Sig_transdc_His_kin_sub3_dim/P"/>
</dbReference>
<dbReference type="GeneID" id="95591214"/>
<name>A0ABQ3SXW4_9ACTN</name>
<evidence type="ECO:0000256" key="8">
    <source>
        <dbReference type="ARBA" id="ARBA00023012"/>
    </source>
</evidence>
<dbReference type="InterPro" id="IPR050482">
    <property type="entry name" value="Sensor_HK_TwoCompSys"/>
</dbReference>
<sequence length="331" mass="34552">MTVRLRAAYAPLLALAGVATLLAVFLGAPPAWLLICVGLLLALLALVARWSPVRSGVVAASLGVTAVAVWPLPLMWETASWLEVCAAAAFWAVPALGALAAGGHLRRQASRMRQAVRDGRRDQQLELARDLHDFVAHDVSAIVVQAQAARFVADKDPEQAVRALERIEAAGLGALASMDRTVHALREAAGARSVSVPGTSELPELVERFEGGVLEADTTAAGELSREADTTAYRVAVEALTNVRRHAPGAAIVRVRLHRVTEGIELSVANSAPARGAGGLRGLGLRRRSGTGLAGLRGRVEAAGGTLRAGASADGGWRVRAVFPARGRTLG</sequence>
<feature type="transmembrane region" description="Helical" evidence="9">
    <location>
        <begin position="81"/>
        <end position="103"/>
    </location>
</feature>
<protein>
    <recommendedName>
        <fullName evidence="2">histidine kinase</fullName>
        <ecNumber evidence="2">2.7.13.3</ecNumber>
    </recommendedName>
</protein>
<dbReference type="EC" id="2.7.13.3" evidence="2"/>
<feature type="transmembrane region" description="Helical" evidence="9">
    <location>
        <begin position="57"/>
        <end position="75"/>
    </location>
</feature>
<evidence type="ECO:0000256" key="6">
    <source>
        <dbReference type="ARBA" id="ARBA00022777"/>
    </source>
</evidence>
<dbReference type="Gene3D" id="1.20.5.1930">
    <property type="match status" value="1"/>
</dbReference>
<keyword evidence="6" id="KW-0418">Kinase</keyword>
<evidence type="ECO:0000256" key="5">
    <source>
        <dbReference type="ARBA" id="ARBA00022741"/>
    </source>
</evidence>
<keyword evidence="9" id="KW-1133">Transmembrane helix</keyword>
<evidence type="ECO:0000256" key="7">
    <source>
        <dbReference type="ARBA" id="ARBA00022840"/>
    </source>
</evidence>
<dbReference type="PANTHER" id="PTHR24421:SF10">
    <property type="entry name" value="NITRATE_NITRITE SENSOR PROTEIN NARQ"/>
    <property type="match status" value="1"/>
</dbReference>
<keyword evidence="4" id="KW-0808">Transferase</keyword>
<evidence type="ECO:0000259" key="10">
    <source>
        <dbReference type="Pfam" id="PF07730"/>
    </source>
</evidence>
<evidence type="ECO:0000256" key="1">
    <source>
        <dbReference type="ARBA" id="ARBA00000085"/>
    </source>
</evidence>
<dbReference type="InterPro" id="IPR036890">
    <property type="entry name" value="HATPase_C_sf"/>
</dbReference>
<keyword evidence="12" id="KW-1185">Reference proteome</keyword>
<dbReference type="Proteomes" id="UP000613974">
    <property type="component" value="Unassembled WGS sequence"/>
</dbReference>
<feature type="transmembrane region" description="Helical" evidence="9">
    <location>
        <begin position="7"/>
        <end position="26"/>
    </location>
</feature>
<dbReference type="Gene3D" id="3.30.565.10">
    <property type="entry name" value="Histidine kinase-like ATPase, C-terminal domain"/>
    <property type="match status" value="1"/>
</dbReference>
<keyword evidence="9" id="KW-0812">Transmembrane</keyword>
<evidence type="ECO:0000313" key="12">
    <source>
        <dbReference type="Proteomes" id="UP000613974"/>
    </source>
</evidence>
<proteinExistence type="predicted"/>
<organism evidence="11 12">
    <name type="scientific">Streptomyces nojiriensis</name>
    <dbReference type="NCBI Taxonomy" id="66374"/>
    <lineage>
        <taxon>Bacteria</taxon>
        <taxon>Bacillati</taxon>
        <taxon>Actinomycetota</taxon>
        <taxon>Actinomycetes</taxon>
        <taxon>Kitasatosporales</taxon>
        <taxon>Streptomycetaceae</taxon>
        <taxon>Streptomyces</taxon>
    </lineage>
</organism>
<dbReference type="Pfam" id="PF07730">
    <property type="entry name" value="HisKA_3"/>
    <property type="match status" value="1"/>
</dbReference>
<dbReference type="SUPFAM" id="SSF55874">
    <property type="entry name" value="ATPase domain of HSP90 chaperone/DNA topoisomerase II/histidine kinase"/>
    <property type="match status" value="1"/>
</dbReference>
<keyword evidence="3" id="KW-0597">Phosphoprotein</keyword>
<feature type="transmembrane region" description="Helical" evidence="9">
    <location>
        <begin position="32"/>
        <end position="50"/>
    </location>
</feature>
<dbReference type="EMBL" id="BNEC01000005">
    <property type="protein sequence ID" value="GHI72970.1"/>
    <property type="molecule type" value="Genomic_DNA"/>
</dbReference>
<keyword evidence="5" id="KW-0547">Nucleotide-binding</keyword>
<evidence type="ECO:0000313" key="11">
    <source>
        <dbReference type="EMBL" id="GHI72970.1"/>
    </source>
</evidence>
<evidence type="ECO:0000256" key="9">
    <source>
        <dbReference type="SAM" id="Phobius"/>
    </source>
</evidence>
<dbReference type="CDD" id="cd16917">
    <property type="entry name" value="HATPase_UhpB-NarQ-NarX-like"/>
    <property type="match status" value="1"/>
</dbReference>
<evidence type="ECO:0000256" key="2">
    <source>
        <dbReference type="ARBA" id="ARBA00012438"/>
    </source>
</evidence>
<keyword evidence="7" id="KW-0067">ATP-binding</keyword>
<accession>A0ABQ3SXW4</accession>
<evidence type="ECO:0000256" key="4">
    <source>
        <dbReference type="ARBA" id="ARBA00022679"/>
    </source>
</evidence>
<evidence type="ECO:0000256" key="3">
    <source>
        <dbReference type="ARBA" id="ARBA00022553"/>
    </source>
</evidence>
<comment type="caution">
    <text evidence="11">The sequence shown here is derived from an EMBL/GenBank/DDBJ whole genome shotgun (WGS) entry which is preliminary data.</text>
</comment>
<comment type="catalytic activity">
    <reaction evidence="1">
        <text>ATP + protein L-histidine = ADP + protein N-phospho-L-histidine.</text>
        <dbReference type="EC" id="2.7.13.3"/>
    </reaction>
</comment>
<gene>
    <name evidence="11" type="ORF">Snoj_68880</name>
</gene>
<keyword evidence="9" id="KW-0472">Membrane</keyword>
<feature type="domain" description="Signal transduction histidine kinase subgroup 3 dimerisation and phosphoacceptor" evidence="10">
    <location>
        <begin position="126"/>
        <end position="188"/>
    </location>
</feature>